<dbReference type="InterPro" id="IPR027417">
    <property type="entry name" value="P-loop_NTPase"/>
</dbReference>
<dbReference type="GO" id="GO:0016020">
    <property type="term" value="C:membrane"/>
    <property type="evidence" value="ECO:0007669"/>
    <property type="project" value="InterPro"/>
</dbReference>
<name>A0A1M6H4T5_9BACT</name>
<dbReference type="GO" id="GO:0005315">
    <property type="term" value="F:phosphate transmembrane transporter activity"/>
    <property type="evidence" value="ECO:0007669"/>
    <property type="project" value="InterPro"/>
</dbReference>
<dbReference type="InterPro" id="IPR003593">
    <property type="entry name" value="AAA+_ATPase"/>
</dbReference>
<dbReference type="GO" id="GO:0005524">
    <property type="term" value="F:ATP binding"/>
    <property type="evidence" value="ECO:0007669"/>
    <property type="project" value="UniProtKB-KW"/>
</dbReference>
<dbReference type="SUPFAM" id="SSF52540">
    <property type="entry name" value="P-loop containing nucleoside triphosphate hydrolases"/>
    <property type="match status" value="1"/>
</dbReference>
<evidence type="ECO:0000259" key="4">
    <source>
        <dbReference type="PROSITE" id="PS50893"/>
    </source>
</evidence>
<proteinExistence type="predicted"/>
<sequence length="280" mass="31390">MKQMAFTYQPNLLSESVTMENQTEVAEMKKDSPIIEIKNLNVKTSEGKILKDINLKIPKNKIVVLLGPSGCGKTTLLKSLNRLTDLYKELKVSGQIIIDGQDIMKAGQNLAVMRQKMGLLSQRPFPLPASIYKNVAYGLKLKGIRSKKLISHSVETNLKRVGLWNEVKDRLKSPVTSLSIGQQQRLCLARGLAVKPAIILADEPTSALDPISTKIIENLFKELKQHYTIILVTHVLRQALRLADHVVFMYYGEIIEQGHPDEILKNPKTAILKKYLVDGN</sequence>
<evidence type="ECO:0000313" key="5">
    <source>
        <dbReference type="EMBL" id="SHJ17204.1"/>
    </source>
</evidence>
<evidence type="ECO:0000256" key="2">
    <source>
        <dbReference type="ARBA" id="ARBA00022741"/>
    </source>
</evidence>
<dbReference type="Pfam" id="PF00005">
    <property type="entry name" value="ABC_tran"/>
    <property type="match status" value="1"/>
</dbReference>
<dbReference type="InterPro" id="IPR003439">
    <property type="entry name" value="ABC_transporter-like_ATP-bd"/>
</dbReference>
<keyword evidence="2" id="KW-0547">Nucleotide-binding</keyword>
<dbReference type="PANTHER" id="PTHR43423">
    <property type="entry name" value="ABC TRANSPORTER I FAMILY MEMBER 17"/>
    <property type="match status" value="1"/>
</dbReference>
<dbReference type="Gene3D" id="3.40.50.300">
    <property type="entry name" value="P-loop containing nucleotide triphosphate hydrolases"/>
    <property type="match status" value="1"/>
</dbReference>
<dbReference type="STRING" id="1168035.SAMN05444280_11284"/>
<dbReference type="GO" id="GO:0016887">
    <property type="term" value="F:ATP hydrolysis activity"/>
    <property type="evidence" value="ECO:0007669"/>
    <property type="project" value="InterPro"/>
</dbReference>
<evidence type="ECO:0000256" key="3">
    <source>
        <dbReference type="ARBA" id="ARBA00022840"/>
    </source>
</evidence>
<dbReference type="RefSeq" id="WP_245792681.1">
    <property type="nucleotide sequence ID" value="NZ_FQZE01000012.1"/>
</dbReference>
<dbReference type="Proteomes" id="UP000184050">
    <property type="component" value="Unassembled WGS sequence"/>
</dbReference>
<accession>A0A1M6H4T5</accession>
<dbReference type="PROSITE" id="PS50893">
    <property type="entry name" value="ABC_TRANSPORTER_2"/>
    <property type="match status" value="1"/>
</dbReference>
<dbReference type="InterPro" id="IPR005670">
    <property type="entry name" value="PstB-like"/>
</dbReference>
<dbReference type="PANTHER" id="PTHR43423:SF1">
    <property type="entry name" value="ABC TRANSPORTER I FAMILY MEMBER 17"/>
    <property type="match status" value="1"/>
</dbReference>
<dbReference type="SMART" id="SM00382">
    <property type="entry name" value="AAA"/>
    <property type="match status" value="1"/>
</dbReference>
<gene>
    <name evidence="5" type="ORF">SAMN05444280_11284</name>
</gene>
<keyword evidence="6" id="KW-1185">Reference proteome</keyword>
<dbReference type="AlphaFoldDB" id="A0A1M6H4T5"/>
<dbReference type="CDD" id="cd03260">
    <property type="entry name" value="ABC_PstB_phosphate_transporter"/>
    <property type="match status" value="1"/>
</dbReference>
<evidence type="ECO:0000313" key="6">
    <source>
        <dbReference type="Proteomes" id="UP000184050"/>
    </source>
</evidence>
<protein>
    <submittedName>
        <fullName evidence="5">Phosphate transport system ATP-binding protein</fullName>
    </submittedName>
</protein>
<dbReference type="GO" id="GO:0035435">
    <property type="term" value="P:phosphate ion transmembrane transport"/>
    <property type="evidence" value="ECO:0007669"/>
    <property type="project" value="InterPro"/>
</dbReference>
<keyword evidence="1" id="KW-0592">Phosphate transport</keyword>
<keyword evidence="3 5" id="KW-0067">ATP-binding</keyword>
<keyword evidence="1" id="KW-0813">Transport</keyword>
<feature type="domain" description="ABC transporter" evidence="4">
    <location>
        <begin position="35"/>
        <end position="276"/>
    </location>
</feature>
<dbReference type="EMBL" id="FQZE01000012">
    <property type="protein sequence ID" value="SHJ17204.1"/>
    <property type="molecule type" value="Genomic_DNA"/>
</dbReference>
<organism evidence="5 6">
    <name type="scientific">Tangfeifania diversioriginum</name>
    <dbReference type="NCBI Taxonomy" id="1168035"/>
    <lineage>
        <taxon>Bacteria</taxon>
        <taxon>Pseudomonadati</taxon>
        <taxon>Bacteroidota</taxon>
        <taxon>Bacteroidia</taxon>
        <taxon>Marinilabiliales</taxon>
        <taxon>Prolixibacteraceae</taxon>
        <taxon>Tangfeifania</taxon>
    </lineage>
</organism>
<evidence type="ECO:0000256" key="1">
    <source>
        <dbReference type="ARBA" id="ARBA00022592"/>
    </source>
</evidence>
<reference evidence="5 6" key="1">
    <citation type="submission" date="2016-11" db="EMBL/GenBank/DDBJ databases">
        <authorList>
            <person name="Jaros S."/>
            <person name="Januszkiewicz K."/>
            <person name="Wedrychowicz H."/>
        </authorList>
    </citation>
    <scope>NUCLEOTIDE SEQUENCE [LARGE SCALE GENOMIC DNA]</scope>
    <source>
        <strain evidence="5 6">DSM 27063</strain>
    </source>
</reference>